<dbReference type="NCBIfam" id="NF007214">
    <property type="entry name" value="PRK09636.1"/>
    <property type="match status" value="1"/>
</dbReference>
<keyword evidence="5" id="KW-0804">Transcription</keyword>
<dbReference type="InterPro" id="IPR036388">
    <property type="entry name" value="WH-like_DNA-bd_sf"/>
</dbReference>
<dbReference type="InterPro" id="IPR052704">
    <property type="entry name" value="ECF_Sigma-70_Domain"/>
</dbReference>
<evidence type="ECO:0000259" key="7">
    <source>
        <dbReference type="Pfam" id="PF08281"/>
    </source>
</evidence>
<dbReference type="InterPro" id="IPR007627">
    <property type="entry name" value="RNA_pol_sigma70_r2"/>
</dbReference>
<keyword evidence="4" id="KW-0731">Sigma factor</keyword>
<dbReference type="InterPro" id="IPR013325">
    <property type="entry name" value="RNA_pol_sigma_r2"/>
</dbReference>
<keyword evidence="9" id="KW-1185">Reference proteome</keyword>
<dbReference type="SUPFAM" id="SSF54427">
    <property type="entry name" value="NTF2-like"/>
    <property type="match status" value="1"/>
</dbReference>
<dbReference type="InterPro" id="IPR013324">
    <property type="entry name" value="RNA_pol_sigma_r3/r4-like"/>
</dbReference>
<comment type="similarity">
    <text evidence="1">Belongs to the sigma-70 factor family. ECF subfamily.</text>
</comment>
<feature type="domain" description="RNA polymerase sigma-70 region 2" evidence="6">
    <location>
        <begin position="11"/>
        <end position="75"/>
    </location>
</feature>
<dbReference type="SUPFAM" id="SSF88659">
    <property type="entry name" value="Sigma3 and sigma4 domains of RNA polymerase sigma factors"/>
    <property type="match status" value="1"/>
</dbReference>
<dbReference type="SUPFAM" id="SSF88946">
    <property type="entry name" value="Sigma2 domain of RNA polymerase sigma factors"/>
    <property type="match status" value="1"/>
</dbReference>
<keyword evidence="3" id="KW-0805">Transcription regulation</keyword>
<evidence type="ECO:0000256" key="3">
    <source>
        <dbReference type="ARBA" id="ARBA00023015"/>
    </source>
</evidence>
<reference evidence="8 9" key="1">
    <citation type="submission" date="2024-06" db="EMBL/GenBank/DDBJ databases">
        <title>The Natural Products Discovery Center: Release of the First 8490 Sequenced Strains for Exploring Actinobacteria Biosynthetic Diversity.</title>
        <authorList>
            <person name="Kalkreuter E."/>
            <person name="Kautsar S.A."/>
            <person name="Yang D."/>
            <person name="Bader C.D."/>
            <person name="Teijaro C.N."/>
            <person name="Fluegel L."/>
            <person name="Davis C.M."/>
            <person name="Simpson J.R."/>
            <person name="Lauterbach L."/>
            <person name="Steele A.D."/>
            <person name="Gui C."/>
            <person name="Meng S."/>
            <person name="Li G."/>
            <person name="Viehrig K."/>
            <person name="Ye F."/>
            <person name="Su P."/>
            <person name="Kiefer A.F."/>
            <person name="Nichols A."/>
            <person name="Cepeda A.J."/>
            <person name="Yan W."/>
            <person name="Fan B."/>
            <person name="Jiang Y."/>
            <person name="Adhikari A."/>
            <person name="Zheng C.-J."/>
            <person name="Schuster L."/>
            <person name="Cowan T.M."/>
            <person name="Smanski M.J."/>
            <person name="Chevrette M.G."/>
            <person name="De Carvalho L.P.S."/>
            <person name="Shen B."/>
        </authorList>
    </citation>
    <scope>NUCLEOTIDE SEQUENCE [LARGE SCALE GENOMIC DNA]</scope>
    <source>
        <strain evidence="8 9">NPDC000837</strain>
    </source>
</reference>
<dbReference type="EMBL" id="JBEPBX010000061">
    <property type="protein sequence ID" value="MER6618453.1"/>
    <property type="molecule type" value="Genomic_DNA"/>
</dbReference>
<evidence type="ECO:0000256" key="2">
    <source>
        <dbReference type="ARBA" id="ARBA00011344"/>
    </source>
</evidence>
<dbReference type="Pfam" id="PF08281">
    <property type="entry name" value="Sigma70_r4_2"/>
    <property type="match status" value="1"/>
</dbReference>
<dbReference type="InterPro" id="IPR013249">
    <property type="entry name" value="RNA_pol_sigma70_r4_t2"/>
</dbReference>
<feature type="domain" description="RNA polymerase sigma factor 70 region 4 type 2" evidence="7">
    <location>
        <begin position="111"/>
        <end position="161"/>
    </location>
</feature>
<organism evidence="8 9">
    <name type="scientific">Streptomyces xantholiticus</name>
    <dbReference type="NCBI Taxonomy" id="68285"/>
    <lineage>
        <taxon>Bacteria</taxon>
        <taxon>Bacillati</taxon>
        <taxon>Actinomycetota</taxon>
        <taxon>Actinomycetes</taxon>
        <taxon>Kitasatosporales</taxon>
        <taxon>Streptomycetaceae</taxon>
        <taxon>Streptomyces</taxon>
    </lineage>
</organism>
<evidence type="ECO:0000259" key="6">
    <source>
        <dbReference type="Pfam" id="PF04542"/>
    </source>
</evidence>
<dbReference type="Gene3D" id="3.10.450.50">
    <property type="match status" value="1"/>
</dbReference>
<sequence length="292" mass="31590">MDENDFLAERFETHRRQLRAVAYRMLGSLSEADDAVQEAWLRLSRTDSERVENLGGWLTTVVGRVCLDILRSRRSRREEPMDVHLPEPIVSGAGTVDPEHQALLADSVGLALLVVLETLAPAERLAFVLHDMFAVPFDEIAPIVGRTPTATRQLASRARRRVRGSATVPDADLERQREVVDAFLTASRGGDFEALVAVLDPDVVVRSDGGALRPGSVVRGATAVAGQAITYARFAEVARPALVNGAAGVVEVAGGRTLAVLAFTVTDGRIAEINILTDPERLDRLDLTVLDA</sequence>
<accession>A0ABV1V5Y6</accession>
<name>A0ABV1V5Y6_9ACTN</name>
<dbReference type="PANTHER" id="PTHR30173">
    <property type="entry name" value="SIGMA 19 FACTOR"/>
    <property type="match status" value="1"/>
</dbReference>
<comment type="subunit">
    <text evidence="2">Interacts transiently with the RNA polymerase catalytic core formed by RpoA, RpoB, RpoC and RpoZ (2 alpha, 1 beta, 1 beta' and 1 omega subunit) to form the RNA polymerase holoenzyme that can initiate transcription.</text>
</comment>
<dbReference type="Gene3D" id="1.10.10.10">
    <property type="entry name" value="Winged helix-like DNA-binding domain superfamily/Winged helix DNA-binding domain"/>
    <property type="match status" value="1"/>
</dbReference>
<evidence type="ECO:0000256" key="1">
    <source>
        <dbReference type="ARBA" id="ARBA00010641"/>
    </source>
</evidence>
<dbReference type="Gene3D" id="1.10.1740.10">
    <property type="match status" value="1"/>
</dbReference>
<evidence type="ECO:0000256" key="4">
    <source>
        <dbReference type="ARBA" id="ARBA00023082"/>
    </source>
</evidence>
<dbReference type="Pfam" id="PF04542">
    <property type="entry name" value="Sigma70_r2"/>
    <property type="match status" value="1"/>
</dbReference>
<comment type="caution">
    <text evidence="8">The sequence shown here is derived from an EMBL/GenBank/DDBJ whole genome shotgun (WGS) entry which is preliminary data.</text>
</comment>
<evidence type="ECO:0000256" key="5">
    <source>
        <dbReference type="ARBA" id="ARBA00023163"/>
    </source>
</evidence>
<evidence type="ECO:0000313" key="9">
    <source>
        <dbReference type="Proteomes" id="UP001445472"/>
    </source>
</evidence>
<gene>
    <name evidence="8" type="primary">sigJ</name>
    <name evidence="8" type="ORF">ABT276_35200</name>
</gene>
<dbReference type="Proteomes" id="UP001445472">
    <property type="component" value="Unassembled WGS sequence"/>
</dbReference>
<proteinExistence type="inferred from homology"/>
<protein>
    <submittedName>
        <fullName evidence="8">RNA polymerase sigma factor SigJ</fullName>
    </submittedName>
</protein>
<dbReference type="PANTHER" id="PTHR30173:SF43">
    <property type="entry name" value="ECF RNA POLYMERASE SIGMA FACTOR SIGI-RELATED"/>
    <property type="match status" value="1"/>
</dbReference>
<dbReference type="RefSeq" id="WP_351979286.1">
    <property type="nucleotide sequence ID" value="NZ_JBEPBX010000061.1"/>
</dbReference>
<dbReference type="NCBIfam" id="TIGR02937">
    <property type="entry name" value="sigma70-ECF"/>
    <property type="match status" value="1"/>
</dbReference>
<evidence type="ECO:0000313" key="8">
    <source>
        <dbReference type="EMBL" id="MER6618453.1"/>
    </source>
</evidence>
<dbReference type="InterPro" id="IPR014284">
    <property type="entry name" value="RNA_pol_sigma-70_dom"/>
</dbReference>
<dbReference type="InterPro" id="IPR032710">
    <property type="entry name" value="NTF2-like_dom_sf"/>
</dbReference>